<organism evidence="1 2">
    <name type="scientific">Romanomermis culicivorax</name>
    <name type="common">Nematode worm</name>
    <dbReference type="NCBI Taxonomy" id="13658"/>
    <lineage>
        <taxon>Eukaryota</taxon>
        <taxon>Metazoa</taxon>
        <taxon>Ecdysozoa</taxon>
        <taxon>Nematoda</taxon>
        <taxon>Enoplea</taxon>
        <taxon>Dorylaimia</taxon>
        <taxon>Mermithida</taxon>
        <taxon>Mermithoidea</taxon>
        <taxon>Mermithidae</taxon>
        <taxon>Romanomermis</taxon>
    </lineage>
</organism>
<proteinExistence type="predicted"/>
<sequence length="60" mass="6748">MRTFDDQFYITLPIWMVWPCMLVGSGGRNQGDSGGHLAGKIDGKRAVMIRYSNRICSIIN</sequence>
<name>A0A915IAM1_ROMCU</name>
<protein>
    <submittedName>
        <fullName evidence="2">Uncharacterized protein</fullName>
    </submittedName>
</protein>
<reference evidence="2" key="1">
    <citation type="submission" date="2022-11" db="UniProtKB">
        <authorList>
            <consortium name="WormBaseParasite"/>
        </authorList>
    </citation>
    <scope>IDENTIFICATION</scope>
</reference>
<dbReference type="AlphaFoldDB" id="A0A915IAM1"/>
<keyword evidence="1" id="KW-1185">Reference proteome</keyword>
<evidence type="ECO:0000313" key="2">
    <source>
        <dbReference type="WBParaSite" id="nRc.2.0.1.t11229-RA"/>
    </source>
</evidence>
<dbReference type="Proteomes" id="UP000887565">
    <property type="component" value="Unplaced"/>
</dbReference>
<accession>A0A915IAM1</accession>
<dbReference type="WBParaSite" id="nRc.2.0.1.t11229-RA">
    <property type="protein sequence ID" value="nRc.2.0.1.t11229-RA"/>
    <property type="gene ID" value="nRc.2.0.1.g11229"/>
</dbReference>
<evidence type="ECO:0000313" key="1">
    <source>
        <dbReference type="Proteomes" id="UP000887565"/>
    </source>
</evidence>